<accession>A0A1H5Z2L4</accession>
<dbReference type="InterPro" id="IPR011006">
    <property type="entry name" value="CheY-like_superfamily"/>
</dbReference>
<dbReference type="GO" id="GO:0000160">
    <property type="term" value="P:phosphorelay signal transduction system"/>
    <property type="evidence" value="ECO:0007669"/>
    <property type="project" value="InterPro"/>
</dbReference>
<dbReference type="Proteomes" id="UP000236752">
    <property type="component" value="Unassembled WGS sequence"/>
</dbReference>
<evidence type="ECO:0000256" key="2">
    <source>
        <dbReference type="PROSITE-ProRule" id="PRU00169"/>
    </source>
</evidence>
<evidence type="ECO:0000313" key="4">
    <source>
        <dbReference type="EMBL" id="SEG30492.1"/>
    </source>
</evidence>
<dbReference type="SUPFAM" id="SSF52172">
    <property type="entry name" value="CheY-like"/>
    <property type="match status" value="1"/>
</dbReference>
<keyword evidence="5" id="KW-1185">Reference proteome</keyword>
<dbReference type="Gene3D" id="3.60.40.10">
    <property type="entry name" value="PPM-type phosphatase domain"/>
    <property type="match status" value="1"/>
</dbReference>
<dbReference type="SMART" id="SM00448">
    <property type="entry name" value="REC"/>
    <property type="match status" value="1"/>
</dbReference>
<feature type="modified residue" description="4-aspartylphosphate" evidence="2">
    <location>
        <position position="74"/>
    </location>
</feature>
<dbReference type="Gene3D" id="3.40.50.2300">
    <property type="match status" value="1"/>
</dbReference>
<gene>
    <name evidence="4" type="ORF">SAMN04488045_2384</name>
</gene>
<feature type="domain" description="Response regulatory" evidence="3">
    <location>
        <begin position="25"/>
        <end position="141"/>
    </location>
</feature>
<protein>
    <submittedName>
        <fullName evidence="4">Serine phosphatase RsbU, regulator of sigma subunit</fullName>
    </submittedName>
</protein>
<dbReference type="InterPro" id="IPR036457">
    <property type="entry name" value="PPM-type-like_dom_sf"/>
</dbReference>
<organism evidence="4 5">
    <name type="scientific">Thalassococcus halodurans</name>
    <dbReference type="NCBI Taxonomy" id="373675"/>
    <lineage>
        <taxon>Bacteria</taxon>
        <taxon>Pseudomonadati</taxon>
        <taxon>Pseudomonadota</taxon>
        <taxon>Alphaproteobacteria</taxon>
        <taxon>Rhodobacterales</taxon>
        <taxon>Roseobacteraceae</taxon>
        <taxon>Thalassococcus</taxon>
    </lineage>
</organism>
<dbReference type="AlphaFoldDB" id="A0A1H5Z2L4"/>
<dbReference type="Pfam" id="PF00072">
    <property type="entry name" value="Response_reg"/>
    <property type="match status" value="1"/>
</dbReference>
<dbReference type="PROSITE" id="PS50110">
    <property type="entry name" value="RESPONSE_REGULATORY"/>
    <property type="match status" value="1"/>
</dbReference>
<dbReference type="Pfam" id="PF07228">
    <property type="entry name" value="SpoIIE"/>
    <property type="match status" value="1"/>
</dbReference>
<evidence type="ECO:0000256" key="1">
    <source>
        <dbReference type="ARBA" id="ARBA00022801"/>
    </source>
</evidence>
<dbReference type="GO" id="GO:0016791">
    <property type="term" value="F:phosphatase activity"/>
    <property type="evidence" value="ECO:0007669"/>
    <property type="project" value="TreeGrafter"/>
</dbReference>
<dbReference type="SMART" id="SM00331">
    <property type="entry name" value="PP2C_SIG"/>
    <property type="match status" value="1"/>
</dbReference>
<evidence type="ECO:0000313" key="5">
    <source>
        <dbReference type="Proteomes" id="UP000236752"/>
    </source>
</evidence>
<keyword evidence="2" id="KW-0597">Phosphoprotein</keyword>
<dbReference type="EMBL" id="FNUZ01000003">
    <property type="protein sequence ID" value="SEG30492.1"/>
    <property type="molecule type" value="Genomic_DNA"/>
</dbReference>
<dbReference type="PANTHER" id="PTHR43156">
    <property type="entry name" value="STAGE II SPORULATION PROTEIN E-RELATED"/>
    <property type="match status" value="1"/>
</dbReference>
<sequence>MDQATHVSQVTPPDIAMDPSRALRHVLVVDDSRAQVMMLSRLLGRWGLNVSVATSAKDALDIAKENPPDLILSDWVMPEMDGLEFCRAFRENSASQFGYFILLSSKSDKGEIAEGLDAGADDFLTKPVHANELRARINAASRIVYMQRELTRKNGMVSDTLAELRKAYDAIDRDLKQARRIQDSLVPERTRRVGNVQISMLLHPCGHVGGDLVGMFDTGAGVGLYGIDVSGHGICSAMVAARVAGYLSDQFKEQNIAVNRHGASFTLKEPAEVAEALNSRLVSDAGVEEYLTMAFCTVDPEGRYLKMVQAGHPPPLLLRKGQAPEFIGKGGLPIGLINDASQHQLECSLNAGDRLLIYSDGFVEAEMPDGSLLDDRGLLGLIAETHGSGPAYLDALYDNLLKIVGDVRDDDISAVLLEVL</sequence>
<proteinExistence type="predicted"/>
<dbReference type="SUPFAM" id="SSF81606">
    <property type="entry name" value="PP2C-like"/>
    <property type="match status" value="1"/>
</dbReference>
<reference evidence="4 5" key="1">
    <citation type="submission" date="2016-10" db="EMBL/GenBank/DDBJ databases">
        <authorList>
            <person name="de Groot N.N."/>
        </authorList>
    </citation>
    <scope>NUCLEOTIDE SEQUENCE [LARGE SCALE GENOMIC DNA]</scope>
    <source>
        <strain evidence="4 5">DSM 26915</strain>
    </source>
</reference>
<dbReference type="InterPro" id="IPR001932">
    <property type="entry name" value="PPM-type_phosphatase-like_dom"/>
</dbReference>
<dbReference type="InterPro" id="IPR052016">
    <property type="entry name" value="Bact_Sigma-Reg"/>
</dbReference>
<name>A0A1H5Z2L4_9RHOB</name>
<keyword evidence="1" id="KW-0378">Hydrolase</keyword>
<dbReference type="PANTHER" id="PTHR43156:SF2">
    <property type="entry name" value="STAGE II SPORULATION PROTEIN E"/>
    <property type="match status" value="1"/>
</dbReference>
<dbReference type="InterPro" id="IPR001789">
    <property type="entry name" value="Sig_transdc_resp-reg_receiver"/>
</dbReference>
<evidence type="ECO:0000259" key="3">
    <source>
        <dbReference type="PROSITE" id="PS50110"/>
    </source>
</evidence>